<dbReference type="Proteomes" id="UP000224728">
    <property type="component" value="Segment"/>
</dbReference>
<proteinExistence type="predicted"/>
<accession>A0A222Z9V8</accession>
<dbReference type="InterPro" id="IPR056964">
    <property type="entry name" value="Phage_holin"/>
</dbReference>
<evidence type="ECO:0000313" key="3">
    <source>
        <dbReference type="Proteomes" id="UP000224728"/>
    </source>
</evidence>
<keyword evidence="1" id="KW-0812">Transmembrane</keyword>
<name>A0A222Z9V8_9CAUD</name>
<keyword evidence="3" id="KW-1185">Reference proteome</keyword>
<dbReference type="Pfam" id="PF23778">
    <property type="entry name" value="Phage_holin_2"/>
    <property type="match status" value="1"/>
</dbReference>
<protein>
    <recommendedName>
        <fullName evidence="4">Holin</fullName>
    </recommendedName>
</protein>
<gene>
    <name evidence="2" type="ORF">SEA_PICCOLETTO_25</name>
</gene>
<organism evidence="2 3">
    <name type="scientific">Arthrobacter phage Piccoletto</name>
    <dbReference type="NCBI Taxonomy" id="2024282"/>
    <lineage>
        <taxon>Viruses</taxon>
        <taxon>Duplodnaviria</taxon>
        <taxon>Heunggongvirae</taxon>
        <taxon>Uroviricota</taxon>
        <taxon>Caudoviricetes</taxon>
        <taxon>Berryhillviridae</taxon>
        <taxon>Jawnskivirus</taxon>
        <taxon>Jawnskivirus piccoletto</taxon>
        <taxon>Marthavirus piccoletto</taxon>
    </lineage>
</organism>
<sequence length="136" mass="15835">MKKEIAIGLGVMLLAASTFALSAHQSVTVVLLILLLSSLAVLTIYYMRRARWRQYPAGRVFLYQLWAFDALILYWLFSRMIPDRDLRIFFFNVLIAGLVATYWLITGTFYKSQRHARAERLRRAETTKEKELNNGN</sequence>
<feature type="transmembrane region" description="Helical" evidence="1">
    <location>
        <begin position="30"/>
        <end position="48"/>
    </location>
</feature>
<evidence type="ECO:0000256" key="1">
    <source>
        <dbReference type="SAM" id="Phobius"/>
    </source>
</evidence>
<feature type="transmembrane region" description="Helical" evidence="1">
    <location>
        <begin position="60"/>
        <end position="77"/>
    </location>
</feature>
<keyword evidence="1" id="KW-1133">Transmembrane helix</keyword>
<evidence type="ECO:0000313" key="2">
    <source>
        <dbReference type="EMBL" id="ASR80656.1"/>
    </source>
</evidence>
<feature type="transmembrane region" description="Helical" evidence="1">
    <location>
        <begin position="89"/>
        <end position="110"/>
    </location>
</feature>
<keyword evidence="1" id="KW-0472">Membrane</keyword>
<dbReference type="OrthoDB" id="18826at10239"/>
<reference evidence="2 3" key="1">
    <citation type="submission" date="2017-06" db="EMBL/GenBank/DDBJ databases">
        <authorList>
            <person name="Alvidrez A."/>
            <person name="Amparan D."/>
            <person name="Behrens K."/>
            <person name="Bonilla R."/>
            <person name="Bustillos I."/>
            <person name="Echeverri J."/>
            <person name="Girard H.G."/>
            <person name="Hidrogo M."/>
            <person name="Lujan J."/>
            <person name="Martinez M."/>
            <person name="Ontiveros C."/>
            <person name="Piedra M."/>
            <person name="Reyes N."/>
            <person name="Reyes P."/>
            <person name="Saenz P."/>
            <person name="Sanchez B."/>
            <person name="Suarez P."/>
            <person name="Torres G."/>
            <person name="Klyczek K."/>
            <person name="Garlena R.A."/>
            <person name="Russell D.A."/>
            <person name="Pope W.H."/>
            <person name="Jacobs-Sera D."/>
            <person name="Hendrix R.W."/>
            <person name="Hatfull G.F."/>
        </authorList>
    </citation>
    <scope>NUCLEOTIDE SEQUENCE [LARGE SCALE GENOMIC DNA]</scope>
</reference>
<dbReference type="EMBL" id="MF189177">
    <property type="protein sequence ID" value="ASR80656.1"/>
    <property type="molecule type" value="Genomic_DNA"/>
</dbReference>
<evidence type="ECO:0008006" key="4">
    <source>
        <dbReference type="Google" id="ProtNLM"/>
    </source>
</evidence>